<keyword evidence="8" id="KW-1185">Reference proteome</keyword>
<evidence type="ECO:0000259" key="6">
    <source>
        <dbReference type="PROSITE" id="PS51194"/>
    </source>
</evidence>
<dbReference type="PANTHER" id="PTHR12131">
    <property type="entry name" value="ATP-DEPENDENT RNA AND DNA HELICASE"/>
    <property type="match status" value="1"/>
</dbReference>
<feature type="domain" description="Helicase ATP-binding" evidence="5">
    <location>
        <begin position="39"/>
        <end position="195"/>
    </location>
</feature>
<dbReference type="Pfam" id="PF00270">
    <property type="entry name" value="DEAD"/>
    <property type="match status" value="1"/>
</dbReference>
<name>A0ABW6TR18_9ACTN</name>
<dbReference type="SMART" id="SM00490">
    <property type="entry name" value="HELICc"/>
    <property type="match status" value="1"/>
</dbReference>
<keyword evidence="1" id="KW-0547">Nucleotide-binding</keyword>
<dbReference type="SMART" id="SM00487">
    <property type="entry name" value="DEXDc"/>
    <property type="match status" value="1"/>
</dbReference>
<dbReference type="Pfam" id="PF12029">
    <property type="entry name" value="DUF3516"/>
    <property type="match status" value="1"/>
</dbReference>
<keyword evidence="2" id="KW-0378">Hydrolase</keyword>
<dbReference type="SUPFAM" id="SSF52540">
    <property type="entry name" value="P-loop containing nucleoside triphosphate hydrolases"/>
    <property type="match status" value="1"/>
</dbReference>
<dbReference type="InterPro" id="IPR014001">
    <property type="entry name" value="Helicase_ATP-bd"/>
</dbReference>
<dbReference type="Pfam" id="PF00271">
    <property type="entry name" value="Helicase_C"/>
    <property type="match status" value="1"/>
</dbReference>
<dbReference type="InterPro" id="IPR021904">
    <property type="entry name" value="DUF3516"/>
</dbReference>
<gene>
    <name evidence="7" type="ORF">ACFYZM_02115</name>
</gene>
<proteinExistence type="predicted"/>
<dbReference type="InterPro" id="IPR027417">
    <property type="entry name" value="P-loop_NTPase"/>
</dbReference>
<evidence type="ECO:0000256" key="1">
    <source>
        <dbReference type="ARBA" id="ARBA00022741"/>
    </source>
</evidence>
<dbReference type="PANTHER" id="PTHR12131:SF1">
    <property type="entry name" value="ATP-DEPENDENT RNA HELICASE SUPV3L1, MITOCHONDRIAL-RELATED"/>
    <property type="match status" value="1"/>
</dbReference>
<feature type="domain" description="Helicase C-terminal" evidence="6">
    <location>
        <begin position="219"/>
        <end position="415"/>
    </location>
</feature>
<evidence type="ECO:0000259" key="5">
    <source>
        <dbReference type="PROSITE" id="PS51192"/>
    </source>
</evidence>
<dbReference type="InterPro" id="IPR011545">
    <property type="entry name" value="DEAD/DEAH_box_helicase_dom"/>
</dbReference>
<sequence length="837" mass="93466">MTLIDQMPSHAEPDALFEAFSTWAEERGISLYPAQEEALIEVVSGANVILSTPTGSGKSLVAAGAHFTALANDQVTFYTAPIKALVSEKFFDLCKIFGTENVGMLTGDASVNADAPIICCTAEVLASIALRDGKDADIGQVVMDEFHFYAEPDRGWAWQIPLLELPQAQFILMSATLGDVSRFEEDLTRRTGRPTAVVRSATRPVPLSYEYRSTPLTDTLTELLQTHQAPVYIVHFTQAAAVERAQALMSINMCSREEKDEIAKLIGNFRFTTKFGRNLSRYVRHGIGVHHAGMLPKYRRLVERLAQAGLLKVICGTDTLGVGVNVPIRTVLFTALTKYDGQRVRTLRAREFHQIAGRAGRAGFDTAGFVVAQAPDHVIENEKALAKAGDDPKKRRKVVRKKAPEGFVGWTENTFEKLIASEPEQLTSRFRVTHAMLLAVIARPGNAFEAMRRLLEDNHEPRKNQLRHIRRAIAIYRSLLDGGVVERLDEPDAEGRIVRLTVDLQSDFALNQPLSTFALASFELLDPESPSYALDMVSVVESTLDDPRQILAAQQNKARGEAVAAMKADGVEYEDRMERLMDVTYPRPLDELLTHAYGLYRKSHPWVGDHPLSPKSVIRDMYERAMTFTEFTSFYDLARTEGIVLRYLAGAYKALDHTVPDDLKSEDFEDLIAWLGEMVRQVDSSLLDEWEQLANPEEESAEEAQDRADQVKPVTANARAFRVLVRNALFRRVELAALDKVGELGEMDADSGWDEDRWAEAMDAYWDEYDDLGTGPDARGPKLLRIEEKPEDGLWRVRQTFADPNGDHDWGITAEVDLTASDEEGRAVVRVLEVGQL</sequence>
<evidence type="ECO:0000313" key="7">
    <source>
        <dbReference type="EMBL" id="MFF4215064.1"/>
    </source>
</evidence>
<comment type="caution">
    <text evidence="7">The sequence shown here is derived from an EMBL/GenBank/DDBJ whole genome shotgun (WGS) entry which is preliminary data.</text>
</comment>
<dbReference type="RefSeq" id="WP_388623451.1">
    <property type="nucleotide sequence ID" value="NZ_JBIAUT010000001.1"/>
</dbReference>
<dbReference type="InterPro" id="IPR050699">
    <property type="entry name" value="RNA-DNA_Helicase"/>
</dbReference>
<dbReference type="EMBL" id="JBIAUT010000001">
    <property type="protein sequence ID" value="MFF4215064.1"/>
    <property type="molecule type" value="Genomic_DNA"/>
</dbReference>
<evidence type="ECO:0000256" key="2">
    <source>
        <dbReference type="ARBA" id="ARBA00022801"/>
    </source>
</evidence>
<reference evidence="7 8" key="1">
    <citation type="submission" date="2024-10" db="EMBL/GenBank/DDBJ databases">
        <title>The Natural Products Discovery Center: Release of the First 8490 Sequenced Strains for Exploring Actinobacteria Biosynthetic Diversity.</title>
        <authorList>
            <person name="Kalkreuter E."/>
            <person name="Kautsar S.A."/>
            <person name="Yang D."/>
            <person name="Bader C.D."/>
            <person name="Teijaro C.N."/>
            <person name="Fluegel L."/>
            <person name="Davis C.M."/>
            <person name="Simpson J.R."/>
            <person name="Lauterbach L."/>
            <person name="Steele A.D."/>
            <person name="Gui C."/>
            <person name="Meng S."/>
            <person name="Li G."/>
            <person name="Viehrig K."/>
            <person name="Ye F."/>
            <person name="Su P."/>
            <person name="Kiefer A.F."/>
            <person name="Nichols A."/>
            <person name="Cepeda A.J."/>
            <person name="Yan W."/>
            <person name="Fan B."/>
            <person name="Jiang Y."/>
            <person name="Adhikari A."/>
            <person name="Zheng C.-J."/>
            <person name="Schuster L."/>
            <person name="Cowan T.M."/>
            <person name="Smanski M.J."/>
            <person name="Chevrette M.G."/>
            <person name="De Carvalho L.P.S."/>
            <person name="Shen B."/>
        </authorList>
    </citation>
    <scope>NUCLEOTIDE SEQUENCE [LARGE SCALE GENOMIC DNA]</scope>
    <source>
        <strain evidence="7 8">NPDC001650</strain>
    </source>
</reference>
<organism evidence="7 8">
    <name type="scientific">Streptomyces nondiastaticus</name>
    <dbReference type="NCBI Taxonomy" id="3154512"/>
    <lineage>
        <taxon>Bacteria</taxon>
        <taxon>Bacillati</taxon>
        <taxon>Actinomycetota</taxon>
        <taxon>Actinomycetes</taxon>
        <taxon>Kitasatosporales</taxon>
        <taxon>Streptomycetaceae</taxon>
        <taxon>Streptomyces</taxon>
    </lineage>
</organism>
<evidence type="ECO:0000256" key="3">
    <source>
        <dbReference type="ARBA" id="ARBA00022806"/>
    </source>
</evidence>
<keyword evidence="4" id="KW-0067">ATP-binding</keyword>
<accession>A0ABW6TR18</accession>
<evidence type="ECO:0000313" key="8">
    <source>
        <dbReference type="Proteomes" id="UP001602123"/>
    </source>
</evidence>
<keyword evidence="3 7" id="KW-0347">Helicase</keyword>
<dbReference type="Gene3D" id="3.40.50.300">
    <property type="entry name" value="P-loop containing nucleotide triphosphate hydrolases"/>
    <property type="match status" value="2"/>
</dbReference>
<dbReference type="GO" id="GO:0004386">
    <property type="term" value="F:helicase activity"/>
    <property type="evidence" value="ECO:0007669"/>
    <property type="project" value="UniProtKB-KW"/>
</dbReference>
<protein>
    <submittedName>
        <fullName evidence="7">DEAD/DEAH box helicase</fullName>
    </submittedName>
</protein>
<dbReference type="Proteomes" id="UP001602123">
    <property type="component" value="Unassembled WGS sequence"/>
</dbReference>
<evidence type="ECO:0000256" key="4">
    <source>
        <dbReference type="ARBA" id="ARBA00022840"/>
    </source>
</evidence>
<dbReference type="PROSITE" id="PS51194">
    <property type="entry name" value="HELICASE_CTER"/>
    <property type="match status" value="1"/>
</dbReference>
<dbReference type="PROSITE" id="PS51192">
    <property type="entry name" value="HELICASE_ATP_BIND_1"/>
    <property type="match status" value="1"/>
</dbReference>
<dbReference type="CDD" id="cd17921">
    <property type="entry name" value="DEXHc_Ski2"/>
    <property type="match status" value="1"/>
</dbReference>
<dbReference type="InterPro" id="IPR001650">
    <property type="entry name" value="Helicase_C-like"/>
</dbReference>